<organism evidence="8 9">
    <name type="scientific">Mesorhizobium hawassense</name>
    <dbReference type="NCBI Taxonomy" id="1209954"/>
    <lineage>
        <taxon>Bacteria</taxon>
        <taxon>Pseudomonadati</taxon>
        <taxon>Pseudomonadota</taxon>
        <taxon>Alphaproteobacteria</taxon>
        <taxon>Hyphomicrobiales</taxon>
        <taxon>Phyllobacteriaceae</taxon>
        <taxon>Mesorhizobium</taxon>
    </lineage>
</organism>
<dbReference type="Proteomes" id="UP000251558">
    <property type="component" value="Unassembled WGS sequence"/>
</dbReference>
<dbReference type="NCBIfam" id="TIGR01197">
    <property type="entry name" value="nramp"/>
    <property type="match status" value="1"/>
</dbReference>
<dbReference type="EMBL" id="QMBP01000008">
    <property type="protein sequence ID" value="RAZ89515.1"/>
    <property type="molecule type" value="Genomic_DNA"/>
</dbReference>
<comment type="caution">
    <text evidence="8">The sequence shown here is derived from an EMBL/GenBank/DDBJ whole genome shotgun (WGS) entry which is preliminary data.</text>
</comment>
<dbReference type="AlphaFoldDB" id="A0A330HM57"/>
<name>A0A330HM57_9HYPH</name>
<keyword evidence="3 7" id="KW-0812">Transmembrane</keyword>
<keyword evidence="5 7" id="KW-1133">Transmembrane helix</keyword>
<feature type="transmembrane region" description="Helical" evidence="7">
    <location>
        <begin position="122"/>
        <end position="145"/>
    </location>
</feature>
<evidence type="ECO:0000256" key="4">
    <source>
        <dbReference type="ARBA" id="ARBA00022847"/>
    </source>
</evidence>
<dbReference type="OrthoDB" id="9787548at2"/>
<feature type="transmembrane region" description="Helical" evidence="7">
    <location>
        <begin position="226"/>
        <end position="245"/>
    </location>
</feature>
<dbReference type="Pfam" id="PF01566">
    <property type="entry name" value="Nramp"/>
    <property type="match status" value="1"/>
</dbReference>
<dbReference type="InterPro" id="IPR001046">
    <property type="entry name" value="NRAMP_fam"/>
</dbReference>
<feature type="transmembrane region" description="Helical" evidence="7">
    <location>
        <begin position="41"/>
        <end position="59"/>
    </location>
</feature>
<accession>A0A330HM57</accession>
<evidence type="ECO:0000256" key="1">
    <source>
        <dbReference type="ARBA" id="ARBA00004141"/>
    </source>
</evidence>
<gene>
    <name evidence="7" type="primary">mntH</name>
    <name evidence="8" type="ORF">DPM33_18270</name>
</gene>
<feature type="transmembrane region" description="Helical" evidence="7">
    <location>
        <begin position="427"/>
        <end position="447"/>
    </location>
</feature>
<feature type="transmembrane region" description="Helical" evidence="7">
    <location>
        <begin position="364"/>
        <end position="381"/>
    </location>
</feature>
<keyword evidence="9" id="KW-1185">Reference proteome</keyword>
<dbReference type="NCBIfam" id="NF001923">
    <property type="entry name" value="PRK00701.1"/>
    <property type="match status" value="1"/>
</dbReference>
<dbReference type="GO" id="GO:0015293">
    <property type="term" value="F:symporter activity"/>
    <property type="evidence" value="ECO:0007669"/>
    <property type="project" value="UniProtKB-UniRule"/>
</dbReference>
<comment type="function">
    <text evidence="7">H(+)-stimulated, divalent metal cation uptake system.</text>
</comment>
<evidence type="ECO:0000256" key="5">
    <source>
        <dbReference type="ARBA" id="ARBA00022989"/>
    </source>
</evidence>
<dbReference type="HAMAP" id="MF_00221">
    <property type="entry name" value="NRAMP"/>
    <property type="match status" value="1"/>
</dbReference>
<evidence type="ECO:0000256" key="7">
    <source>
        <dbReference type="HAMAP-Rule" id="MF_00221"/>
    </source>
</evidence>
<dbReference type="RefSeq" id="WP_112098835.1">
    <property type="nucleotide sequence ID" value="NZ_QMBP01000008.1"/>
</dbReference>
<dbReference type="GO" id="GO:0034755">
    <property type="term" value="P:iron ion transmembrane transport"/>
    <property type="evidence" value="ECO:0007669"/>
    <property type="project" value="TreeGrafter"/>
</dbReference>
<evidence type="ECO:0000256" key="3">
    <source>
        <dbReference type="ARBA" id="ARBA00022692"/>
    </source>
</evidence>
<dbReference type="PANTHER" id="PTHR11706">
    <property type="entry name" value="SOLUTE CARRIER PROTEIN FAMILY 11 MEMBER"/>
    <property type="match status" value="1"/>
</dbReference>
<feature type="transmembrane region" description="Helical" evidence="7">
    <location>
        <begin position="151"/>
        <end position="172"/>
    </location>
</feature>
<feature type="transmembrane region" description="Helical" evidence="7">
    <location>
        <begin position="79"/>
        <end position="102"/>
    </location>
</feature>
<dbReference type="PRINTS" id="PR00447">
    <property type="entry name" value="NATRESASSCMP"/>
</dbReference>
<comment type="subcellular location">
    <subcellularLocation>
        <location evidence="7">Cell membrane</location>
        <topology evidence="7">Multi-pass membrane protein</topology>
    </subcellularLocation>
    <subcellularLocation>
        <location evidence="1">Membrane</location>
        <topology evidence="1">Multi-pass membrane protein</topology>
    </subcellularLocation>
</comment>
<keyword evidence="6 7" id="KW-0472">Membrane</keyword>
<keyword evidence="7" id="KW-0406">Ion transport</keyword>
<feature type="transmembrane region" description="Helical" evidence="7">
    <location>
        <begin position="387"/>
        <end position="406"/>
    </location>
</feature>
<evidence type="ECO:0000256" key="2">
    <source>
        <dbReference type="ARBA" id="ARBA00022448"/>
    </source>
</evidence>
<reference evidence="8 9" key="2">
    <citation type="submission" date="2018-07" db="EMBL/GenBank/DDBJ databases">
        <title>Diversity of Mesorhizobium strains in Brazil.</title>
        <authorList>
            <person name="Helene L.C.F."/>
            <person name="Dall'Agnol R."/>
            <person name="Delamuta J.R.M."/>
            <person name="Hungria M."/>
        </authorList>
    </citation>
    <scope>NUCLEOTIDE SEQUENCE [LARGE SCALE GENOMIC DNA]</scope>
    <source>
        <strain evidence="8 9">AC99b</strain>
    </source>
</reference>
<dbReference type="GO" id="GO:0015086">
    <property type="term" value="F:cadmium ion transmembrane transporter activity"/>
    <property type="evidence" value="ECO:0007669"/>
    <property type="project" value="TreeGrafter"/>
</dbReference>
<evidence type="ECO:0000256" key="6">
    <source>
        <dbReference type="ARBA" id="ARBA00023136"/>
    </source>
</evidence>
<dbReference type="GO" id="GO:0046872">
    <property type="term" value="F:metal ion binding"/>
    <property type="evidence" value="ECO:0007669"/>
    <property type="project" value="UniProtKB-UniRule"/>
</dbReference>
<sequence>MSDADAATVARPAWRFDRPDDEQPSLREVNASIAVPQTGVWFRRLFAFMGPGYMVSVGYMDPGNWATDLAGGAQFGYTLLFVIMLSNLMAILLQALAARLGIATGRDLAQGCRAYYPRPVNLMLWIACELAIIACDLAEVIGTAIALQLLFGIPLIGGAMLTALDAFLVLLLMNKGFRYLEAFVIALLIIIFGCFAIQIFVAAPPAGTILHSMFVPSPEIVTNPTMLYIAIGIIGATVMPHNLYLHSSIVQTRAYERTDAGKRDAIKWATADSTIALILALFVNASILIVAAVAFHGTGHQDVAEIGQAFELLSPLLGLSIASILFAVALLASGLNSTVTATLAGQIVMEGFLRLRVPQWARRLLTRGIAIVPVVIVTAFYGEKGTAQLLVFSQVVLSMQLPFAVIPLVQFVSDKKKMGNFAIPRGIAALAWVVAAVILVLNFKLLYDTIAG</sequence>
<evidence type="ECO:0000313" key="8">
    <source>
        <dbReference type="EMBL" id="RAZ89515.1"/>
    </source>
</evidence>
<dbReference type="GO" id="GO:0005384">
    <property type="term" value="F:manganese ion transmembrane transporter activity"/>
    <property type="evidence" value="ECO:0007669"/>
    <property type="project" value="TreeGrafter"/>
</dbReference>
<keyword evidence="2 7" id="KW-0813">Transport</keyword>
<dbReference type="GO" id="GO:0005886">
    <property type="term" value="C:plasma membrane"/>
    <property type="evidence" value="ECO:0007669"/>
    <property type="project" value="UniProtKB-SubCell"/>
</dbReference>
<keyword evidence="4 7" id="KW-0769">Symport</keyword>
<proteinExistence type="inferred from homology"/>
<reference evidence="9" key="1">
    <citation type="submission" date="2018-06" db="EMBL/GenBank/DDBJ databases">
        <authorList>
            <person name="Helene L.C."/>
            <person name="Dall'Agnol R."/>
            <person name="Delamuta J.R."/>
            <person name="Hungria M."/>
        </authorList>
    </citation>
    <scope>NUCLEOTIDE SEQUENCE [LARGE SCALE GENOMIC DNA]</scope>
    <source>
        <strain evidence="9">AC99b</strain>
    </source>
</reference>
<comment type="similarity">
    <text evidence="7">Belongs to the NRAMP family.</text>
</comment>
<protein>
    <recommendedName>
        <fullName evidence="7">Divalent metal cation transporter MntH</fullName>
    </recommendedName>
</protein>
<evidence type="ECO:0000313" key="9">
    <source>
        <dbReference type="Proteomes" id="UP000251558"/>
    </source>
</evidence>
<feature type="transmembrane region" description="Helical" evidence="7">
    <location>
        <begin position="275"/>
        <end position="296"/>
    </location>
</feature>
<feature type="transmembrane region" description="Helical" evidence="7">
    <location>
        <begin position="184"/>
        <end position="206"/>
    </location>
</feature>
<dbReference type="NCBIfam" id="NF037982">
    <property type="entry name" value="Nramp_1"/>
    <property type="match status" value="1"/>
</dbReference>
<dbReference type="PANTHER" id="PTHR11706:SF33">
    <property type="entry name" value="NATURAL RESISTANCE-ASSOCIATED MACROPHAGE PROTEIN 2"/>
    <property type="match status" value="1"/>
</dbReference>
<keyword evidence="7" id="KW-1003">Cell membrane</keyword>
<feature type="transmembrane region" description="Helical" evidence="7">
    <location>
        <begin position="316"/>
        <end position="343"/>
    </location>
</feature>